<sequence>MPRPKKKNVNEEQVPVEDKEPQEMTVTSDVNFNNLLKWHDIVDKPARRTYTKTSRTTEWRRRKAKEALTAQGNQQIDQHFLIKDQQETADQSTESIDKQPKGPPIDKLAAIKLAHQDIIKEITPYTRIGPASRAKITIYELCKLSSVERFFRHRIAGDKKMKASEKASAEVWLNESTYRPALIRKYADEYIEFRSIKSP</sequence>
<dbReference type="VEuPathDB" id="FungiDB:PHYBLDRAFT_58572"/>
<dbReference type="InParanoid" id="A0A162V2H1"/>
<protein>
    <submittedName>
        <fullName evidence="2">Uncharacterized protein</fullName>
    </submittedName>
</protein>
<reference evidence="3" key="1">
    <citation type="submission" date="2015-06" db="EMBL/GenBank/DDBJ databases">
        <title>Expansion of signal transduction pathways in fungi by whole-genome duplication.</title>
        <authorList>
            <consortium name="DOE Joint Genome Institute"/>
            <person name="Corrochano L.M."/>
            <person name="Kuo A."/>
            <person name="Marcet-Houben M."/>
            <person name="Polaino S."/>
            <person name="Salamov A."/>
            <person name="Villalobos J.M."/>
            <person name="Alvarez M.I."/>
            <person name="Avalos J."/>
            <person name="Benito E.P."/>
            <person name="Benoit I."/>
            <person name="Burger G."/>
            <person name="Camino L.P."/>
            <person name="Canovas D."/>
            <person name="Cerda-Olmedo E."/>
            <person name="Cheng J.-F."/>
            <person name="Dominguez A."/>
            <person name="Elias M."/>
            <person name="Eslava A.P."/>
            <person name="Glaser F."/>
            <person name="Grimwood J."/>
            <person name="Gutierrez G."/>
            <person name="Heitman J."/>
            <person name="Henrissat B."/>
            <person name="Iturriaga E.A."/>
            <person name="Lang B.F."/>
            <person name="Lavin J.L."/>
            <person name="Lee S."/>
            <person name="Li W."/>
            <person name="Lindquist E."/>
            <person name="Lopez-Garcia S."/>
            <person name="Luque E.M."/>
            <person name="Marcos A.T."/>
            <person name="Martin J."/>
            <person name="McCluskey K."/>
            <person name="Medina H.R."/>
            <person name="Miralles-Duran A."/>
            <person name="Miyazaki A."/>
            <person name="Munoz-Torres E."/>
            <person name="Oguiza J.A."/>
            <person name="Ohm R."/>
            <person name="Olmedo M."/>
            <person name="Orejas M."/>
            <person name="Ortiz-Castellanos L."/>
            <person name="Pisabarro A.G."/>
            <person name="Rodriguez-Romero J."/>
            <person name="Ruiz-Herrera J."/>
            <person name="Ruiz-Vazquez R."/>
            <person name="Sanz C."/>
            <person name="Schackwitz W."/>
            <person name="Schmutz J."/>
            <person name="Shahriari M."/>
            <person name="Shelest E."/>
            <person name="Silva-Franco F."/>
            <person name="Soanes D."/>
            <person name="Syed K."/>
            <person name="Tagua V.G."/>
            <person name="Talbot N.J."/>
            <person name="Thon M."/>
            <person name="De vries R.P."/>
            <person name="Wiebenga A."/>
            <person name="Yadav J.S."/>
            <person name="Braun E.L."/>
            <person name="Baker S."/>
            <person name="Garre V."/>
            <person name="Horwitz B."/>
            <person name="Torres-Martinez S."/>
            <person name="Idnurm A."/>
            <person name="Herrera-Estrella A."/>
            <person name="Gabaldon T."/>
            <person name="Grigoriev I.V."/>
        </authorList>
    </citation>
    <scope>NUCLEOTIDE SEQUENCE [LARGE SCALE GENOMIC DNA]</scope>
    <source>
        <strain evidence="3">NRRL 1555(-)</strain>
    </source>
</reference>
<evidence type="ECO:0000256" key="1">
    <source>
        <dbReference type="SAM" id="MobiDB-lite"/>
    </source>
</evidence>
<name>A0A162V2H1_PHYB8</name>
<evidence type="ECO:0000313" key="3">
    <source>
        <dbReference type="Proteomes" id="UP000077315"/>
    </source>
</evidence>
<dbReference type="EMBL" id="KV440972">
    <property type="protein sequence ID" value="OAD79523.1"/>
    <property type="molecule type" value="Genomic_DNA"/>
</dbReference>
<accession>A0A162V2H1</accession>
<evidence type="ECO:0000313" key="2">
    <source>
        <dbReference type="EMBL" id="OAD79523.1"/>
    </source>
</evidence>
<dbReference type="RefSeq" id="XP_018297563.1">
    <property type="nucleotide sequence ID" value="XM_018440354.1"/>
</dbReference>
<keyword evidence="3" id="KW-1185">Reference proteome</keyword>
<dbReference type="AlphaFoldDB" id="A0A162V2H1"/>
<dbReference type="Proteomes" id="UP000077315">
    <property type="component" value="Unassembled WGS sequence"/>
</dbReference>
<dbReference type="GeneID" id="29001260"/>
<feature type="region of interest" description="Disordered" evidence="1">
    <location>
        <begin position="1"/>
        <end position="24"/>
    </location>
</feature>
<feature type="region of interest" description="Disordered" evidence="1">
    <location>
        <begin position="85"/>
        <end position="104"/>
    </location>
</feature>
<organism evidence="2 3">
    <name type="scientific">Phycomyces blakesleeanus (strain ATCC 8743b / DSM 1359 / FGSC 10004 / NBRC 33097 / NRRL 1555)</name>
    <dbReference type="NCBI Taxonomy" id="763407"/>
    <lineage>
        <taxon>Eukaryota</taxon>
        <taxon>Fungi</taxon>
        <taxon>Fungi incertae sedis</taxon>
        <taxon>Mucoromycota</taxon>
        <taxon>Mucoromycotina</taxon>
        <taxon>Mucoromycetes</taxon>
        <taxon>Mucorales</taxon>
        <taxon>Phycomycetaceae</taxon>
        <taxon>Phycomyces</taxon>
    </lineage>
</organism>
<proteinExistence type="predicted"/>
<gene>
    <name evidence="2" type="ORF">PHYBLDRAFT_58572</name>
</gene>